<reference evidence="2 3" key="1">
    <citation type="journal article" date="2011" name="J. Gen. Appl. Microbiol.">
        <title>Draft genome sequencing of the enigmatic basidiomycete Mixia osmundae.</title>
        <authorList>
            <person name="Nishida H."/>
            <person name="Nagatsuka Y."/>
            <person name="Sugiyama J."/>
        </authorList>
    </citation>
    <scope>NUCLEOTIDE SEQUENCE [LARGE SCALE GENOMIC DNA]</scope>
    <source>
        <strain evidence="3">CBS 9802 / IAM 14324 / JCM 22182 / KY 12970</strain>
    </source>
</reference>
<feature type="transmembrane region" description="Helical" evidence="1">
    <location>
        <begin position="27"/>
        <end position="46"/>
    </location>
</feature>
<keyword evidence="1" id="KW-0472">Membrane</keyword>
<name>G7EAR8_MIXOS</name>
<dbReference type="InParanoid" id="G7EAR8"/>
<reference evidence="2 3" key="2">
    <citation type="journal article" date="2012" name="Open Biol.">
        <title>Characteristics of nucleosomes and linker DNA regions on the genome of the basidiomycete Mixia osmundae revealed by mono- and dinucleosome mapping.</title>
        <authorList>
            <person name="Nishida H."/>
            <person name="Kondo S."/>
            <person name="Matsumoto T."/>
            <person name="Suzuki Y."/>
            <person name="Yoshikawa H."/>
            <person name="Taylor T.D."/>
            <person name="Sugiyama J."/>
        </authorList>
    </citation>
    <scope>NUCLEOTIDE SEQUENCE [LARGE SCALE GENOMIC DNA]</scope>
    <source>
        <strain evidence="3">CBS 9802 / IAM 14324 / JCM 22182 / KY 12970</strain>
    </source>
</reference>
<dbReference type="OrthoDB" id="2588793at2759"/>
<gene>
    <name evidence="2" type="primary">Mo06631</name>
    <name evidence="2" type="ORF">E5Q_06631</name>
</gene>
<dbReference type="Proteomes" id="UP000009131">
    <property type="component" value="Unassembled WGS sequence"/>
</dbReference>
<organism evidence="2 3">
    <name type="scientific">Mixia osmundae (strain CBS 9802 / IAM 14324 / JCM 22182 / KY 12970)</name>
    <dbReference type="NCBI Taxonomy" id="764103"/>
    <lineage>
        <taxon>Eukaryota</taxon>
        <taxon>Fungi</taxon>
        <taxon>Dikarya</taxon>
        <taxon>Basidiomycota</taxon>
        <taxon>Pucciniomycotina</taxon>
        <taxon>Mixiomycetes</taxon>
        <taxon>Mixiales</taxon>
        <taxon>Mixiaceae</taxon>
        <taxon>Mixia</taxon>
    </lineage>
</organism>
<accession>G7EAR8</accession>
<evidence type="ECO:0000313" key="3">
    <source>
        <dbReference type="Proteomes" id="UP000009131"/>
    </source>
</evidence>
<dbReference type="RefSeq" id="XP_014569046.1">
    <property type="nucleotide sequence ID" value="XM_014713560.1"/>
</dbReference>
<proteinExistence type="predicted"/>
<sequence length="363" mass="40491">MVSRYERIGRSQQHPRRTVKLDARARYALLVALALGAIGFLGFSFLGKGEARPKQGYKAAARRKAKCDPYRLPGRLIVDRPSYFGTRWEPYDDACQPRSIVASLNTSRTDASLAWLRDRTIMILGTRQDRANLEYFCEHANGSMETYLPDNSLTPAIEGSGWANSASFGKDTATAPISCYVERYELLMMAVSHFGLIEEEQDYTVRGWYPPVAAEDRIAAILLPLHANLAKRWQRDLKVDLVELGASVWDALLPEGDDAGITERLGAWINSLQTILIRLAKSFEGSPIVLARSLPRDDSTSMAIDSAMRYTIDAIHKHIKPAISERIILDESGALLSGQRAYSPANAVLWADVILWELHNKVS</sequence>
<dbReference type="HOGENOM" id="CLU_692894_0_0_1"/>
<keyword evidence="1" id="KW-0812">Transmembrane</keyword>
<comment type="caution">
    <text evidence="2">The sequence shown here is derived from an EMBL/GenBank/DDBJ whole genome shotgun (WGS) entry which is preliminary data.</text>
</comment>
<keyword evidence="3" id="KW-1185">Reference proteome</keyword>
<keyword evidence="1" id="KW-1133">Transmembrane helix</keyword>
<protein>
    <submittedName>
        <fullName evidence="2">Uncharacterized protein</fullName>
    </submittedName>
</protein>
<dbReference type="EMBL" id="BABT02000243">
    <property type="protein sequence ID" value="GAA99928.1"/>
    <property type="molecule type" value="Genomic_DNA"/>
</dbReference>
<dbReference type="AlphaFoldDB" id="G7EAR8"/>
<evidence type="ECO:0000256" key="1">
    <source>
        <dbReference type="SAM" id="Phobius"/>
    </source>
</evidence>
<evidence type="ECO:0000313" key="2">
    <source>
        <dbReference type="EMBL" id="GAA99928.1"/>
    </source>
</evidence>